<dbReference type="PROSITE" id="PS50846">
    <property type="entry name" value="HMA_2"/>
    <property type="match status" value="1"/>
</dbReference>
<dbReference type="PROSITE" id="PS01047">
    <property type="entry name" value="HMA_1"/>
    <property type="match status" value="1"/>
</dbReference>
<sequence length="73" mass="8088">MKKTFKLLDLDCAHCAAKIEGAVKKIGGVTNVEVNFLSQKMVLEAADDRFQEIAEEAVKLIKKIEPDVTVKNI</sequence>
<evidence type="ECO:0000313" key="4">
    <source>
        <dbReference type="Proteomes" id="UP000248057"/>
    </source>
</evidence>
<evidence type="ECO:0000313" key="3">
    <source>
        <dbReference type="EMBL" id="PXX48196.1"/>
    </source>
</evidence>
<feature type="domain" description="HMA" evidence="2">
    <location>
        <begin position="1"/>
        <end position="69"/>
    </location>
</feature>
<dbReference type="Pfam" id="PF00403">
    <property type="entry name" value="HMA"/>
    <property type="match status" value="1"/>
</dbReference>
<dbReference type="EMBL" id="QJKD01000018">
    <property type="protein sequence ID" value="PXX48196.1"/>
    <property type="molecule type" value="Genomic_DNA"/>
</dbReference>
<protein>
    <submittedName>
        <fullName evidence="3">Heavy-metal-associated domain-containing protein</fullName>
    </submittedName>
</protein>
<dbReference type="GO" id="GO:0046872">
    <property type="term" value="F:metal ion binding"/>
    <property type="evidence" value="ECO:0007669"/>
    <property type="project" value="UniProtKB-KW"/>
</dbReference>
<name>A0A2V3XVY4_9FIRM</name>
<dbReference type="AlphaFoldDB" id="A0A2V3XVY4"/>
<accession>A0A2V3XVY4</accession>
<evidence type="ECO:0000256" key="1">
    <source>
        <dbReference type="ARBA" id="ARBA00022723"/>
    </source>
</evidence>
<evidence type="ECO:0000259" key="2">
    <source>
        <dbReference type="PROSITE" id="PS50846"/>
    </source>
</evidence>
<keyword evidence="1" id="KW-0479">Metal-binding</keyword>
<dbReference type="GeneID" id="86064240"/>
<organism evidence="3 4">
    <name type="scientific">Hungatella effluvii</name>
    <dbReference type="NCBI Taxonomy" id="1096246"/>
    <lineage>
        <taxon>Bacteria</taxon>
        <taxon>Bacillati</taxon>
        <taxon>Bacillota</taxon>
        <taxon>Clostridia</taxon>
        <taxon>Lachnospirales</taxon>
        <taxon>Lachnospiraceae</taxon>
        <taxon>Hungatella</taxon>
    </lineage>
</organism>
<dbReference type="InterPro" id="IPR017969">
    <property type="entry name" value="Heavy-metal-associated_CS"/>
</dbReference>
<dbReference type="Gene3D" id="3.30.70.100">
    <property type="match status" value="1"/>
</dbReference>
<dbReference type="InterPro" id="IPR006121">
    <property type="entry name" value="HMA_dom"/>
</dbReference>
<keyword evidence="4" id="KW-1185">Reference proteome</keyword>
<gene>
    <name evidence="3" type="ORF">DFR60_11875</name>
</gene>
<dbReference type="Proteomes" id="UP000248057">
    <property type="component" value="Unassembled WGS sequence"/>
</dbReference>
<reference evidence="3 4" key="1">
    <citation type="submission" date="2018-05" db="EMBL/GenBank/DDBJ databases">
        <title>Genomic Encyclopedia of Type Strains, Phase IV (KMG-IV): sequencing the most valuable type-strain genomes for metagenomic binning, comparative biology and taxonomic classification.</title>
        <authorList>
            <person name="Goeker M."/>
        </authorList>
    </citation>
    <scope>NUCLEOTIDE SEQUENCE [LARGE SCALE GENOMIC DNA]</scope>
    <source>
        <strain evidence="3 4">DSM 24995</strain>
    </source>
</reference>
<dbReference type="InterPro" id="IPR036163">
    <property type="entry name" value="HMA_dom_sf"/>
</dbReference>
<dbReference type="CDD" id="cd00371">
    <property type="entry name" value="HMA"/>
    <property type="match status" value="1"/>
</dbReference>
<dbReference type="RefSeq" id="WP_110325456.1">
    <property type="nucleotide sequence ID" value="NZ_QJKD01000018.1"/>
</dbReference>
<dbReference type="SUPFAM" id="SSF55008">
    <property type="entry name" value="HMA, heavy metal-associated domain"/>
    <property type="match status" value="1"/>
</dbReference>
<proteinExistence type="predicted"/>
<comment type="caution">
    <text evidence="3">The sequence shown here is derived from an EMBL/GenBank/DDBJ whole genome shotgun (WGS) entry which is preliminary data.</text>
</comment>